<dbReference type="Proteomes" id="UP000066042">
    <property type="component" value="Chromosome"/>
</dbReference>
<dbReference type="PATRIC" id="fig|55802.8.peg.175"/>
<name>A0A0S1X8S3_THEBA</name>
<organism evidence="1 2">
    <name type="scientific">Thermococcus barophilus</name>
    <dbReference type="NCBI Taxonomy" id="55802"/>
    <lineage>
        <taxon>Archaea</taxon>
        <taxon>Methanobacteriati</taxon>
        <taxon>Methanobacteriota</taxon>
        <taxon>Thermococci</taxon>
        <taxon>Thermococcales</taxon>
        <taxon>Thermococcaceae</taxon>
        <taxon>Thermococcus</taxon>
    </lineage>
</organism>
<dbReference type="STRING" id="55802.TBCH5v1_0177"/>
<gene>
    <name evidence="1" type="ORF">TBCH5v1_0177</name>
</gene>
<sequence>MKILTGGEDMKQRYLAILLFGMILLGSELVAAEALDTTGFIFLGDGKQKGYGYSIGLYQTLVEGIVGSYSEYFEVPYPIKQVTQVAFFKINMIQYTSTHGQSCILGQDTIS</sequence>
<accession>A0A0S1X8S3</accession>
<evidence type="ECO:0000313" key="2">
    <source>
        <dbReference type="Proteomes" id="UP000066042"/>
    </source>
</evidence>
<reference evidence="1 2" key="1">
    <citation type="journal article" date="2016" name="Genome Announc.">
        <title>Complete genome sequence of the hyperthermophilic and piezophilic archaeon Thermococcus barophilus Ch5, capable of growth at the expense of hydrogenogenesis from carbon monoxide and formate.</title>
        <authorList>
            <person name="Oger P."/>
            <person name="Sokolova T.G."/>
            <person name="Kozhevnikova D.A."/>
            <person name="Taranov E.A."/>
            <person name="Vannier P."/>
            <person name="Lee H.S."/>
            <person name="Kwon K.K."/>
            <person name="Kang S.G."/>
            <person name="Lee J.H."/>
            <person name="Bonch-Osmolovskaya E.A."/>
            <person name="Lebedinsky A.V."/>
        </authorList>
    </citation>
    <scope>NUCLEOTIDE SEQUENCE [LARGE SCALE GENOMIC DNA]</scope>
    <source>
        <strain evidence="2">Ch5</strain>
    </source>
</reference>
<dbReference type="AlphaFoldDB" id="A0A0S1X8S3"/>
<dbReference type="EMBL" id="CP013050">
    <property type="protein sequence ID" value="ALM74156.1"/>
    <property type="molecule type" value="Genomic_DNA"/>
</dbReference>
<protein>
    <submittedName>
        <fullName evidence="1">Uncharacterized protein</fullName>
    </submittedName>
</protein>
<evidence type="ECO:0000313" key="1">
    <source>
        <dbReference type="EMBL" id="ALM74156.1"/>
    </source>
</evidence>
<proteinExistence type="predicted"/>